<sequence>MTIINPARGEAALRVNGCVLKLRPSFEALVGAEGELGPLFALVERAAGGGLSLSEMVGLFWWCLDERPEGLTRAALGEAVVAQGLAACAPALGGLLRQILAGR</sequence>
<dbReference type="Pfam" id="PF11836">
    <property type="entry name" value="Phage_TAC_11"/>
    <property type="match status" value="1"/>
</dbReference>
<comment type="caution">
    <text evidence="1">The sequence shown here is derived from an EMBL/GenBank/DDBJ whole genome shotgun (WGS) entry which is preliminary data.</text>
</comment>
<name>A0A2A2SCM1_9SPHN</name>
<evidence type="ECO:0008006" key="3">
    <source>
        <dbReference type="Google" id="ProtNLM"/>
    </source>
</evidence>
<evidence type="ECO:0000313" key="1">
    <source>
        <dbReference type="EMBL" id="PAX07007.1"/>
    </source>
</evidence>
<proteinExistence type="predicted"/>
<dbReference type="AlphaFoldDB" id="A0A2A2SCM1"/>
<protein>
    <recommendedName>
        <fullName evidence="3">Gene transfer agent family protein</fullName>
    </recommendedName>
</protein>
<dbReference type="Proteomes" id="UP000218151">
    <property type="component" value="Unassembled WGS sequence"/>
</dbReference>
<dbReference type="InterPro" id="IPR021791">
    <property type="entry name" value="Phage_TAC_11"/>
</dbReference>
<reference evidence="2" key="1">
    <citation type="submission" date="2017-09" db="EMBL/GenBank/DDBJ databases">
        <authorList>
            <person name="Feng G."/>
            <person name="Zhu H."/>
        </authorList>
    </citation>
    <scope>NUCLEOTIDE SEQUENCE [LARGE SCALE GENOMIC DNA]</scope>
    <source>
        <strain evidence="2">1PNM-20</strain>
    </source>
</reference>
<accession>A0A2A2SCM1</accession>
<dbReference type="RefSeq" id="WP_095998831.1">
    <property type="nucleotide sequence ID" value="NZ_NSLI01000004.1"/>
</dbReference>
<organism evidence="1 2">
    <name type="scientific">Sphingomonas lenta</name>
    <dbReference type="NCBI Taxonomy" id="1141887"/>
    <lineage>
        <taxon>Bacteria</taxon>
        <taxon>Pseudomonadati</taxon>
        <taxon>Pseudomonadota</taxon>
        <taxon>Alphaproteobacteria</taxon>
        <taxon>Sphingomonadales</taxon>
        <taxon>Sphingomonadaceae</taxon>
        <taxon>Sphingomonas</taxon>
    </lineage>
</organism>
<dbReference type="EMBL" id="NSLI01000004">
    <property type="protein sequence ID" value="PAX07007.1"/>
    <property type="molecule type" value="Genomic_DNA"/>
</dbReference>
<evidence type="ECO:0000313" key="2">
    <source>
        <dbReference type="Proteomes" id="UP000218151"/>
    </source>
</evidence>
<dbReference type="OrthoDB" id="7506512at2"/>
<gene>
    <name evidence="1" type="ORF">CKY28_13170</name>
</gene>
<keyword evidence="2" id="KW-1185">Reference proteome</keyword>